<gene>
    <name evidence="1" type="ORF">HPBE_LOCUS7505</name>
</gene>
<name>A0A183FK70_HELPZ</name>
<reference evidence="1 2" key="1">
    <citation type="submission" date="2018-11" db="EMBL/GenBank/DDBJ databases">
        <authorList>
            <consortium name="Pathogen Informatics"/>
        </authorList>
    </citation>
    <scope>NUCLEOTIDE SEQUENCE [LARGE SCALE GENOMIC DNA]</scope>
</reference>
<proteinExistence type="predicted"/>
<accession>A0A3P7XE80</accession>
<reference evidence="3" key="2">
    <citation type="submission" date="2019-09" db="UniProtKB">
        <authorList>
            <consortium name="WormBaseParasite"/>
        </authorList>
    </citation>
    <scope>IDENTIFICATION</scope>
</reference>
<dbReference type="Proteomes" id="UP000050761">
    <property type="component" value="Unassembled WGS sequence"/>
</dbReference>
<evidence type="ECO:0000313" key="3">
    <source>
        <dbReference type="WBParaSite" id="HPBE_0000750401-mRNA-1"/>
    </source>
</evidence>
<dbReference type="AlphaFoldDB" id="A0A183FK70"/>
<evidence type="ECO:0000313" key="1">
    <source>
        <dbReference type="EMBL" id="VDO72530.1"/>
    </source>
</evidence>
<sequence>MLRDSSPAFRKGSAVLHRCRWSSAHNSDFPRASKVSGIVAEPRFRRDSSPSSTGPRIDRRLRLDCWAHGPGIRPSIAGASQLLLA</sequence>
<dbReference type="EMBL" id="UZAH01025905">
    <property type="protein sequence ID" value="VDO72530.1"/>
    <property type="molecule type" value="Genomic_DNA"/>
</dbReference>
<dbReference type="WBParaSite" id="HPBE_0000750401-mRNA-1">
    <property type="protein sequence ID" value="HPBE_0000750401-mRNA-1"/>
    <property type="gene ID" value="HPBE_0000750401"/>
</dbReference>
<evidence type="ECO:0000313" key="2">
    <source>
        <dbReference type="Proteomes" id="UP000050761"/>
    </source>
</evidence>
<keyword evidence="2" id="KW-1185">Reference proteome</keyword>
<protein>
    <submittedName>
        <fullName evidence="1 3">Uncharacterized protein</fullName>
    </submittedName>
</protein>
<organism evidence="2 3">
    <name type="scientific">Heligmosomoides polygyrus</name>
    <name type="common">Parasitic roundworm</name>
    <dbReference type="NCBI Taxonomy" id="6339"/>
    <lineage>
        <taxon>Eukaryota</taxon>
        <taxon>Metazoa</taxon>
        <taxon>Ecdysozoa</taxon>
        <taxon>Nematoda</taxon>
        <taxon>Chromadorea</taxon>
        <taxon>Rhabditida</taxon>
        <taxon>Rhabditina</taxon>
        <taxon>Rhabditomorpha</taxon>
        <taxon>Strongyloidea</taxon>
        <taxon>Heligmosomidae</taxon>
        <taxon>Heligmosomoides</taxon>
    </lineage>
</organism>
<accession>A0A183FK70</accession>